<evidence type="ECO:0000313" key="15">
    <source>
        <dbReference type="Proteomes" id="UP001293791"/>
    </source>
</evidence>
<feature type="binding site" evidence="11">
    <location>
        <begin position="167"/>
        <end position="169"/>
    </location>
    <ligand>
        <name>NADP(+)</name>
        <dbReference type="ChEBI" id="CHEBI:58349"/>
    </ligand>
</feature>
<evidence type="ECO:0000256" key="6">
    <source>
        <dbReference type="ARBA" id="ARBA00022857"/>
    </source>
</evidence>
<keyword evidence="10 11" id="KW-0511">Multifunctional enzyme</keyword>
<dbReference type="PANTHER" id="PTHR48099">
    <property type="entry name" value="C-1-TETRAHYDROFOLATE SYNTHASE, CYTOPLASMIC-RELATED"/>
    <property type="match status" value="1"/>
</dbReference>
<dbReference type="InterPro" id="IPR000672">
    <property type="entry name" value="THF_DH/CycHdrlase"/>
</dbReference>
<dbReference type="EC" id="1.5.1.5" evidence="11"/>
<comment type="caution">
    <text evidence="11">Lacks conserved residue(s) required for the propagation of feature annotation.</text>
</comment>
<dbReference type="SUPFAM" id="SSF51735">
    <property type="entry name" value="NAD(P)-binding Rossmann-fold domains"/>
    <property type="match status" value="1"/>
</dbReference>
<keyword evidence="2 11" id="KW-0554">One-carbon metabolism</keyword>
<comment type="subunit">
    <text evidence="11">Homodimer.</text>
</comment>
<keyword evidence="3 11" id="KW-0028">Amino-acid biosynthesis</keyword>
<feature type="binding site" evidence="11">
    <location>
        <position position="233"/>
    </location>
    <ligand>
        <name>NADP(+)</name>
        <dbReference type="ChEBI" id="CHEBI:58349"/>
    </ligand>
</feature>
<keyword evidence="5 11" id="KW-0378">Hydrolase</keyword>
<comment type="catalytic activity">
    <reaction evidence="11">
        <text>(6R)-5,10-methylene-5,6,7,8-tetrahydrofolate + NADP(+) = (6R)-5,10-methenyltetrahydrofolate + NADPH</text>
        <dbReference type="Rhea" id="RHEA:22812"/>
        <dbReference type="ChEBI" id="CHEBI:15636"/>
        <dbReference type="ChEBI" id="CHEBI:57455"/>
        <dbReference type="ChEBI" id="CHEBI:57783"/>
        <dbReference type="ChEBI" id="CHEBI:58349"/>
        <dbReference type="EC" id="1.5.1.5"/>
    </reaction>
</comment>
<dbReference type="Gene3D" id="3.40.50.720">
    <property type="entry name" value="NAD(P)-binding Rossmann-like Domain"/>
    <property type="match status" value="1"/>
</dbReference>
<sequence>MVCRVVDGKRYAKILLEDIKRASQRFFAEYKRKPKLNVIFVGNNESSNIYVRNKKKRAEEVGVLVEVNHFEKEISQELVVDCIESLNLDSAVDGIIVQLPVPPKINPRILLDTVMPQKDVDGFSTYNSGLMLTGQDCFLPCTPQGVLLLIKKILGNDISGKKVGMVGRSLVVGMPLSILLIKEGCTVTVLHSQSLNIEAECKLVDILISATGSPSLIKECCVKTGAFVIDVGISRVDGSIVGDVDFQSVKNIASYITPVPGGVGQMTVASLMLNTIKAAFAHKGTDLDLDFDV</sequence>
<keyword evidence="9 11" id="KW-0486">Methionine biosynthesis</keyword>
<dbReference type="PRINTS" id="PR00085">
    <property type="entry name" value="THFDHDRGNASE"/>
</dbReference>
<evidence type="ECO:0000256" key="5">
    <source>
        <dbReference type="ARBA" id="ARBA00022801"/>
    </source>
</evidence>
<evidence type="ECO:0000313" key="14">
    <source>
        <dbReference type="EMBL" id="MDZ5762381.1"/>
    </source>
</evidence>
<reference evidence="14 15" key="1">
    <citation type="submission" date="2023-02" db="EMBL/GenBank/DDBJ databases">
        <title>Host association and intracellularity evolved multiple times independently in the Rickettsiales.</title>
        <authorList>
            <person name="Castelli M."/>
            <person name="Nardi T."/>
            <person name="Gammuto L."/>
            <person name="Bellinzona G."/>
            <person name="Sabaneyeva E."/>
            <person name="Potekhin A."/>
            <person name="Serra V."/>
            <person name="Petroni G."/>
            <person name="Sassera D."/>
        </authorList>
    </citation>
    <scope>NUCLEOTIDE SEQUENCE [LARGE SCALE GENOMIC DNA]</scope>
    <source>
        <strain evidence="14 15">BOD18</strain>
    </source>
</reference>
<organism evidence="14 15">
    <name type="scientific">Candidatus Cyrtobacter comes</name>
    <dbReference type="NCBI Taxonomy" id="675776"/>
    <lineage>
        <taxon>Bacteria</taxon>
        <taxon>Pseudomonadati</taxon>
        <taxon>Pseudomonadota</taxon>
        <taxon>Alphaproteobacteria</taxon>
        <taxon>Rickettsiales</taxon>
        <taxon>Candidatus Midichloriaceae</taxon>
        <taxon>Candidatus Cyrtobacter</taxon>
    </lineage>
</organism>
<dbReference type="SUPFAM" id="SSF53223">
    <property type="entry name" value="Aminoacid dehydrogenase-like, N-terminal domain"/>
    <property type="match status" value="1"/>
</dbReference>
<keyword evidence="7 11" id="KW-0560">Oxidoreductase</keyword>
<keyword evidence="15" id="KW-1185">Reference proteome</keyword>
<feature type="domain" description="Tetrahydrofolate dehydrogenase/cyclohydrolase catalytic" evidence="12">
    <location>
        <begin position="6"/>
        <end position="121"/>
    </location>
</feature>
<dbReference type="Pfam" id="PF02882">
    <property type="entry name" value="THF_DHG_CYH_C"/>
    <property type="match status" value="1"/>
</dbReference>
<evidence type="ECO:0000256" key="10">
    <source>
        <dbReference type="ARBA" id="ARBA00023268"/>
    </source>
</evidence>
<dbReference type="InterPro" id="IPR020631">
    <property type="entry name" value="THF_DH/CycHdrlase_NAD-bd_dom"/>
</dbReference>
<feature type="domain" description="Tetrahydrofolate dehydrogenase/cyclohydrolase NAD(P)-binding" evidence="13">
    <location>
        <begin position="140"/>
        <end position="280"/>
    </location>
</feature>
<evidence type="ECO:0000256" key="8">
    <source>
        <dbReference type="ARBA" id="ARBA00023102"/>
    </source>
</evidence>
<dbReference type="Pfam" id="PF00763">
    <property type="entry name" value="THF_DHG_CYH"/>
    <property type="match status" value="1"/>
</dbReference>
<dbReference type="RefSeq" id="WP_322497851.1">
    <property type="nucleotide sequence ID" value="NZ_JARGYT010000043.1"/>
</dbReference>
<dbReference type="InterPro" id="IPR020630">
    <property type="entry name" value="THF_DH/CycHdrlase_cat_dom"/>
</dbReference>
<accession>A0ABU5L8D8</accession>
<protein>
    <recommendedName>
        <fullName evidence="11">Bifunctional protein FolD</fullName>
    </recommendedName>
    <domain>
        <recommendedName>
            <fullName evidence="11">Methylenetetrahydrofolate dehydrogenase</fullName>
            <ecNumber evidence="11">1.5.1.5</ecNumber>
        </recommendedName>
    </domain>
    <domain>
        <recommendedName>
            <fullName evidence="11">Methenyltetrahydrofolate cyclohydrolase</fullName>
            <ecNumber evidence="11">3.5.4.9</ecNumber>
        </recommendedName>
    </domain>
</protein>
<comment type="similarity">
    <text evidence="11">Belongs to the tetrahydrofolate dehydrogenase/cyclohydrolase family.</text>
</comment>
<keyword evidence="6 11" id="KW-0521">NADP</keyword>
<dbReference type="PANTHER" id="PTHR48099:SF5">
    <property type="entry name" value="C-1-TETRAHYDROFOLATE SYNTHASE, CYTOPLASMIC"/>
    <property type="match status" value="1"/>
</dbReference>
<evidence type="ECO:0000256" key="1">
    <source>
        <dbReference type="ARBA" id="ARBA00004777"/>
    </source>
</evidence>
<comment type="pathway">
    <text evidence="1 11">One-carbon metabolism; tetrahydrofolate interconversion.</text>
</comment>
<name>A0ABU5L8D8_9RICK</name>
<evidence type="ECO:0000256" key="7">
    <source>
        <dbReference type="ARBA" id="ARBA00023002"/>
    </source>
</evidence>
<evidence type="ECO:0000256" key="4">
    <source>
        <dbReference type="ARBA" id="ARBA00022755"/>
    </source>
</evidence>
<evidence type="ECO:0000259" key="13">
    <source>
        <dbReference type="Pfam" id="PF02882"/>
    </source>
</evidence>
<keyword evidence="4 11" id="KW-0658">Purine biosynthesis</keyword>
<dbReference type="Proteomes" id="UP001293791">
    <property type="component" value="Unassembled WGS sequence"/>
</dbReference>
<proteinExistence type="inferred from homology"/>
<comment type="function">
    <text evidence="11">Catalyzes the oxidation of 5,10-methylenetetrahydrofolate to 5,10-methenyltetrahydrofolate and then the hydrolysis of 5,10-methenyltetrahydrofolate to 10-formyltetrahydrofolate.</text>
</comment>
<evidence type="ECO:0000256" key="9">
    <source>
        <dbReference type="ARBA" id="ARBA00023167"/>
    </source>
</evidence>
<keyword evidence="8 11" id="KW-0368">Histidine biosynthesis</keyword>
<evidence type="ECO:0000256" key="2">
    <source>
        <dbReference type="ARBA" id="ARBA00022563"/>
    </source>
</evidence>
<evidence type="ECO:0000256" key="3">
    <source>
        <dbReference type="ARBA" id="ARBA00022605"/>
    </source>
</evidence>
<evidence type="ECO:0000259" key="12">
    <source>
        <dbReference type="Pfam" id="PF00763"/>
    </source>
</evidence>
<comment type="catalytic activity">
    <reaction evidence="11">
        <text>(6R)-5,10-methenyltetrahydrofolate + H2O = (6R)-10-formyltetrahydrofolate + H(+)</text>
        <dbReference type="Rhea" id="RHEA:23700"/>
        <dbReference type="ChEBI" id="CHEBI:15377"/>
        <dbReference type="ChEBI" id="CHEBI:15378"/>
        <dbReference type="ChEBI" id="CHEBI:57455"/>
        <dbReference type="ChEBI" id="CHEBI:195366"/>
        <dbReference type="EC" id="3.5.4.9"/>
    </reaction>
</comment>
<dbReference type="CDD" id="cd01080">
    <property type="entry name" value="NAD_bind_m-THF_DH_Cyclohyd"/>
    <property type="match status" value="1"/>
</dbReference>
<dbReference type="HAMAP" id="MF_01576">
    <property type="entry name" value="THF_DHG_CYH"/>
    <property type="match status" value="1"/>
</dbReference>
<dbReference type="InterPro" id="IPR036291">
    <property type="entry name" value="NAD(P)-bd_dom_sf"/>
</dbReference>
<dbReference type="EC" id="3.5.4.9" evidence="11"/>
<gene>
    <name evidence="11" type="primary">folD</name>
    <name evidence="14" type="ORF">Cyrtocomes_00760</name>
</gene>
<comment type="caution">
    <text evidence="14">The sequence shown here is derived from an EMBL/GenBank/DDBJ whole genome shotgun (WGS) entry which is preliminary data.</text>
</comment>
<dbReference type="InterPro" id="IPR046346">
    <property type="entry name" value="Aminoacid_DH-like_N_sf"/>
</dbReference>
<dbReference type="EMBL" id="JARGYT010000043">
    <property type="protein sequence ID" value="MDZ5762381.1"/>
    <property type="molecule type" value="Genomic_DNA"/>
</dbReference>
<dbReference type="Gene3D" id="3.40.50.10860">
    <property type="entry name" value="Leucine Dehydrogenase, chain A, domain 1"/>
    <property type="match status" value="1"/>
</dbReference>
<evidence type="ECO:0000256" key="11">
    <source>
        <dbReference type="HAMAP-Rule" id="MF_01576"/>
    </source>
</evidence>